<gene>
    <name evidence="2" type="ORF">DCF19_15565</name>
</gene>
<dbReference type="PROSITE" id="PS50173">
    <property type="entry name" value="UMUC"/>
    <property type="match status" value="1"/>
</dbReference>
<reference evidence="2 3" key="1">
    <citation type="submission" date="2018-04" db="EMBL/GenBank/DDBJ databases">
        <authorList>
            <person name="Go L.Y."/>
            <person name="Mitchell J.A."/>
        </authorList>
    </citation>
    <scope>NUCLEOTIDE SEQUENCE [LARGE SCALE GENOMIC DNA]</scope>
    <source>
        <strain evidence="2">ULC066bin1</strain>
    </source>
</reference>
<dbReference type="Pfam" id="PF00817">
    <property type="entry name" value="IMS"/>
    <property type="match status" value="1"/>
</dbReference>
<dbReference type="Gene3D" id="3.40.1170.60">
    <property type="match status" value="1"/>
</dbReference>
<dbReference type="SUPFAM" id="SSF56672">
    <property type="entry name" value="DNA/RNA polymerases"/>
    <property type="match status" value="1"/>
</dbReference>
<comment type="caution">
    <text evidence="2">The sequence shown here is derived from an EMBL/GenBank/DDBJ whole genome shotgun (WGS) entry which is preliminary data.</text>
</comment>
<evidence type="ECO:0000313" key="2">
    <source>
        <dbReference type="EMBL" id="PZO38887.1"/>
    </source>
</evidence>
<reference evidence="2 3" key="2">
    <citation type="submission" date="2018-06" db="EMBL/GenBank/DDBJ databases">
        <title>Metagenomic assembly of (sub)arctic Cyanobacteria and their associated microbiome from non-axenic cultures.</title>
        <authorList>
            <person name="Baurain D."/>
        </authorList>
    </citation>
    <scope>NUCLEOTIDE SEQUENCE [LARGE SCALE GENOMIC DNA]</scope>
    <source>
        <strain evidence="2">ULC066bin1</strain>
    </source>
</reference>
<dbReference type="EMBL" id="QBML01000021">
    <property type="protein sequence ID" value="PZO38887.1"/>
    <property type="molecule type" value="Genomic_DNA"/>
</dbReference>
<organism evidence="2 3">
    <name type="scientific">Pseudanabaena frigida</name>
    <dbReference type="NCBI Taxonomy" id="945775"/>
    <lineage>
        <taxon>Bacteria</taxon>
        <taxon>Bacillati</taxon>
        <taxon>Cyanobacteriota</taxon>
        <taxon>Cyanophyceae</taxon>
        <taxon>Pseudanabaenales</taxon>
        <taxon>Pseudanabaenaceae</taxon>
        <taxon>Pseudanabaena</taxon>
    </lineage>
</organism>
<accession>A0A2W4W699</accession>
<sequence length="43" mass="4638">MFALVGCNCFYVSCELVFNSLLEGKPVVVLSNNDGCIVARSPE</sequence>
<evidence type="ECO:0000259" key="1">
    <source>
        <dbReference type="PROSITE" id="PS50173"/>
    </source>
</evidence>
<dbReference type="InterPro" id="IPR001126">
    <property type="entry name" value="UmuC"/>
</dbReference>
<feature type="domain" description="UmuC" evidence="1">
    <location>
        <begin position="2"/>
        <end position="43"/>
    </location>
</feature>
<protein>
    <recommendedName>
        <fullName evidence="1">UmuC domain-containing protein</fullName>
    </recommendedName>
</protein>
<dbReference type="GO" id="GO:0006281">
    <property type="term" value="P:DNA repair"/>
    <property type="evidence" value="ECO:0007669"/>
    <property type="project" value="InterPro"/>
</dbReference>
<dbReference type="AlphaFoldDB" id="A0A2W4W699"/>
<name>A0A2W4W699_9CYAN</name>
<proteinExistence type="predicted"/>
<dbReference type="InterPro" id="IPR043502">
    <property type="entry name" value="DNA/RNA_pol_sf"/>
</dbReference>
<dbReference type="Proteomes" id="UP000249467">
    <property type="component" value="Unassembled WGS sequence"/>
</dbReference>
<evidence type="ECO:0000313" key="3">
    <source>
        <dbReference type="Proteomes" id="UP000249467"/>
    </source>
</evidence>